<dbReference type="Pfam" id="PF13087">
    <property type="entry name" value="AAA_12"/>
    <property type="match status" value="1"/>
</dbReference>
<evidence type="ECO:0000259" key="2">
    <source>
        <dbReference type="Pfam" id="PF13087"/>
    </source>
</evidence>
<dbReference type="RefSeq" id="WP_272145911.1">
    <property type="nucleotide sequence ID" value="NZ_JAQNDM010000002.1"/>
</dbReference>
<dbReference type="SUPFAM" id="SSF52540">
    <property type="entry name" value="P-loop containing nucleoside triphosphate hydrolases"/>
    <property type="match status" value="2"/>
</dbReference>
<dbReference type="InterPro" id="IPR041679">
    <property type="entry name" value="DNA2/NAM7-like_C"/>
</dbReference>
<dbReference type="InterPro" id="IPR027417">
    <property type="entry name" value="P-loop_NTPase"/>
</dbReference>
<feature type="domain" description="DNA2/NAM7 helicase helicase" evidence="1">
    <location>
        <begin position="247"/>
        <end position="332"/>
    </location>
</feature>
<dbReference type="EMBL" id="JAQNDM010000002">
    <property type="protein sequence ID" value="MDC0715229.1"/>
    <property type="molecule type" value="Genomic_DNA"/>
</dbReference>
<dbReference type="CDD" id="cd18808">
    <property type="entry name" value="SF1_C_Upf1"/>
    <property type="match status" value="1"/>
</dbReference>
<reference evidence="3 4" key="1">
    <citation type="submission" date="2022-11" db="EMBL/GenBank/DDBJ databases">
        <title>Minimal conservation of predation-associated metabolite biosynthetic gene clusters underscores biosynthetic potential of Myxococcota including descriptions for ten novel species: Archangium lansinium sp. nov., Myxococcus landrumus sp. nov., Nannocystis bai.</title>
        <authorList>
            <person name="Ahearne A."/>
            <person name="Stevens C."/>
            <person name="Dowd S."/>
        </authorList>
    </citation>
    <scope>NUCLEOTIDE SEQUENCE [LARGE SCALE GENOMIC DNA]</scope>
    <source>
        <strain evidence="3 4">NCWAL01</strain>
    </source>
</reference>
<keyword evidence="4" id="KW-1185">Reference proteome</keyword>
<evidence type="ECO:0000313" key="3">
    <source>
        <dbReference type="EMBL" id="MDC0715229.1"/>
    </source>
</evidence>
<sequence length="951" mass="107755">MARLFYMSLSGVGAWDATLREASAQLRPYRDYLQTALASAERNKPVLAWRPAEPGEQRTFQARLQERYARRALSTQQARKRRDRHAPTAPTGIWLVLEPPPWRPEEPNDTFDAFFDTRETFDAPGCAKTHQFDIRAHDREGRALLVDRLPSPLIPEPEEEAQEQRPPTATHPRGPLLWLRPHTHPLLCQHQAVRELNDRPAPRLAPLSRLLSTRAQWGTVQSMDIREDEWTFLRAEQPGQPLRDGTEEQRRFVSIARGTPDFAILEGPPGSGKSTAICELIVQLTRLGQRVLLVASTHVAVDNVLDRLLEWQDTLAEKPLLPIRIGEEDRIRAERVIPWTYKRLLNTWRDELLDFLDSPGSEVAPAGNAARQMLREAMNRPQTQGTEPLTRLLLESANLVCGTTIGILQHPAIRATRQGEPFEPFDVMILDEASKTTFSEFLVPALHARKWIVVGDVRQLSPYVEETHLAENVRGLLPETQARAAAHAFLASQGGRNRQSALVAVHSNEEATLLADEADARNVAYVDLDSAMPQMLRKIPGAVPELLYAELVFGSPETLQSFEHRLPGDLQLSSGALPTMPSWEALRRALGTETAEEPVDWAYEVAWRLVRSHELRQSEDRQARYLKDIEALLPVTLNEEQRGRLQRALHNIRRVALPSILELLQEGFERLDGWKDDVALTAGLPREHLQTRLTSLSFQRRMHPHISAFPRERFYTQAPKAGPQTVPKFTMAIRGRVWEPPPPALPRVLLQDASSVASERDWSYSRYARHALWLDIAPEKRHRGARYRANENPAEGRKVLEELDAFVEWARGNPHRDRKGRLIPWEVALLTFYRGQETFLREALKKRPGQGGNTFHFTLGEGTVHVTLGTVDRFQGQEADLVLLSFVKSGAVGFLDSPNRLNVAITRARYQLVLVGHRTYFSAEDRCPAELLRALAASPFYGGDISWEAKR</sequence>
<dbReference type="Proteomes" id="UP001221838">
    <property type="component" value="Unassembled WGS sequence"/>
</dbReference>
<dbReference type="InterPro" id="IPR041677">
    <property type="entry name" value="DNA2/NAM7_AAA_11"/>
</dbReference>
<accession>A0ABT5DNK2</accession>
<evidence type="ECO:0000259" key="1">
    <source>
        <dbReference type="Pfam" id="PF13086"/>
    </source>
</evidence>
<dbReference type="Gene3D" id="3.40.50.300">
    <property type="entry name" value="P-loop containing nucleotide triphosphate hydrolases"/>
    <property type="match status" value="2"/>
</dbReference>
<dbReference type="InterPro" id="IPR047187">
    <property type="entry name" value="SF1_C_Upf1"/>
</dbReference>
<feature type="domain" description="DNA2/NAM7 helicase helicase" evidence="1">
    <location>
        <begin position="373"/>
        <end position="464"/>
    </location>
</feature>
<proteinExistence type="predicted"/>
<evidence type="ECO:0000313" key="4">
    <source>
        <dbReference type="Proteomes" id="UP001221838"/>
    </source>
</evidence>
<protein>
    <submittedName>
        <fullName evidence="3">AAA domain-containing protein</fullName>
    </submittedName>
</protein>
<name>A0ABT5DNK2_9BACT</name>
<comment type="caution">
    <text evidence="3">The sequence shown here is derived from an EMBL/GenBank/DDBJ whole genome shotgun (WGS) entry which is preliminary data.</text>
</comment>
<organism evidence="3 4">
    <name type="scientific">Stigmatella ashevillensis</name>
    <dbReference type="NCBI Taxonomy" id="2995309"/>
    <lineage>
        <taxon>Bacteria</taxon>
        <taxon>Pseudomonadati</taxon>
        <taxon>Myxococcota</taxon>
        <taxon>Myxococcia</taxon>
        <taxon>Myxococcales</taxon>
        <taxon>Cystobacterineae</taxon>
        <taxon>Archangiaceae</taxon>
        <taxon>Stigmatella</taxon>
    </lineage>
</organism>
<dbReference type="Pfam" id="PF13086">
    <property type="entry name" value="AAA_11"/>
    <property type="match status" value="2"/>
</dbReference>
<gene>
    <name evidence="3" type="ORF">POL68_42665</name>
</gene>
<dbReference type="InterPro" id="IPR045055">
    <property type="entry name" value="DNA2/NAM7-like"/>
</dbReference>
<feature type="domain" description="DNA2/NAM7 helicase-like C-terminal" evidence="2">
    <location>
        <begin position="690"/>
        <end position="918"/>
    </location>
</feature>
<dbReference type="PANTHER" id="PTHR10887:SF495">
    <property type="entry name" value="HELICASE SENATAXIN ISOFORM X1-RELATED"/>
    <property type="match status" value="1"/>
</dbReference>
<dbReference type="PANTHER" id="PTHR10887">
    <property type="entry name" value="DNA2/NAM7 HELICASE FAMILY"/>
    <property type="match status" value="1"/>
</dbReference>